<dbReference type="Proteomes" id="UP000001812">
    <property type="component" value="Chromosome I"/>
</dbReference>
<accession>A0A0E1W830</accession>
<reference evidence="1" key="1">
    <citation type="submission" date="2009-05" db="EMBL/GenBank/DDBJ databases">
        <authorList>
            <person name="Harkins D.M."/>
            <person name="DeShazer D."/>
            <person name="Woods D.E."/>
            <person name="Brinkac L.M."/>
            <person name="Brown K.A."/>
            <person name="Hung G.C."/>
            <person name="Tuanyok A."/>
            <person name="Zhang B."/>
            <person name="Nierman W.C."/>
        </authorList>
    </citation>
    <scope>NUCLEOTIDE SEQUENCE [LARGE SCALE GENOMIC DNA]</scope>
    <source>
        <strain evidence="1">1710a</strain>
    </source>
</reference>
<dbReference type="HOGENOM" id="CLU_2407664_0_0_4"/>
<name>A0A0E1W830_BURPE</name>
<organism evidence="1">
    <name type="scientific">Burkholderia pseudomallei 1710a</name>
    <dbReference type="NCBI Taxonomy" id="320371"/>
    <lineage>
        <taxon>Bacteria</taxon>
        <taxon>Pseudomonadati</taxon>
        <taxon>Pseudomonadota</taxon>
        <taxon>Betaproteobacteria</taxon>
        <taxon>Burkholderiales</taxon>
        <taxon>Burkholderiaceae</taxon>
        <taxon>Burkholderia</taxon>
        <taxon>pseudomallei group</taxon>
    </lineage>
</organism>
<protein>
    <submittedName>
        <fullName evidence="1">Transcriptional regulator, Sir2 family</fullName>
    </submittedName>
</protein>
<dbReference type="EMBL" id="CM000832">
    <property type="protein sequence ID" value="EET09390.1"/>
    <property type="molecule type" value="Genomic_DNA"/>
</dbReference>
<dbReference type="AlphaFoldDB" id="A0A0E1W830"/>
<proteinExistence type="predicted"/>
<gene>
    <name evidence="1" type="ORF">BURPS1710A_3582</name>
</gene>
<evidence type="ECO:0000313" key="1">
    <source>
        <dbReference type="EMBL" id="EET09390.1"/>
    </source>
</evidence>
<sequence>MSRPHDTAPAISAGAGAPGIHRLWRWDQRHAAAAGAEECRARRVDAESFARDIWLGVHRQLKASPPIRAGMDFIVERVQSAPALQRAGAAAR</sequence>